<sequence>MEKLIVANWKMNPGTQQEVIELFDAVSRGITRNLTQNNAEVVICPPFIYLPLLKGLTLGAQNVSVEPKGAFTSQVSATQLKDLGVEYVIVGHSESRKYLHETDEEISKKLKTALAAGLKPILCVGENEGEDRTEVLATQLAEGLQGLLGVIIAYEPVWAIGTDKNCDTQSVVEAAKVIKKIAGDVGVIYGGSVNAENAKQYLEVVDGLLVGGASLKPEEFINIVRSVD</sequence>
<dbReference type="GO" id="GO:0004807">
    <property type="term" value="F:triose-phosphate isomerase activity"/>
    <property type="evidence" value="ECO:0007669"/>
    <property type="project" value="UniProtKB-UniRule"/>
</dbReference>
<evidence type="ECO:0000256" key="6">
    <source>
        <dbReference type="HAMAP-Rule" id="MF_00147"/>
    </source>
</evidence>
<comment type="subcellular location">
    <subcellularLocation>
        <location evidence="6 7">Cytoplasm</location>
    </subcellularLocation>
</comment>
<comment type="caution">
    <text evidence="8">The sequence shown here is derived from an EMBL/GenBank/DDBJ whole genome shotgun (WGS) entry which is preliminary data.</text>
</comment>
<comment type="similarity">
    <text evidence="1 6 7">Belongs to the triosephosphate isomerase family.</text>
</comment>
<comment type="function">
    <text evidence="6">Involved in the gluconeogenesis. Catalyzes stereospecifically the conversion of dihydroxyacetone phosphate (DHAP) to D-glyceraldehyde-3-phosphate (G3P).</text>
</comment>
<dbReference type="InterPro" id="IPR000652">
    <property type="entry name" value="Triosephosphate_isomerase"/>
</dbReference>
<dbReference type="UniPathway" id="UPA00138"/>
<organism evidence="8 9">
    <name type="scientific">Candidatus Staskawiczbacteria bacterium RIFCSPHIGHO2_01_FULL_41_41</name>
    <dbReference type="NCBI Taxonomy" id="1802203"/>
    <lineage>
        <taxon>Bacteria</taxon>
        <taxon>Candidatus Staskawicziibacteriota</taxon>
    </lineage>
</organism>
<evidence type="ECO:0000313" key="9">
    <source>
        <dbReference type="Proteomes" id="UP000178774"/>
    </source>
</evidence>
<comment type="subunit">
    <text evidence="6 7">Homodimer.</text>
</comment>
<name>A0A1G2HUK2_9BACT</name>
<evidence type="ECO:0000256" key="4">
    <source>
        <dbReference type="ARBA" id="ARBA00023152"/>
    </source>
</evidence>
<feature type="binding site" evidence="6">
    <location>
        <begin position="8"/>
        <end position="10"/>
    </location>
    <ligand>
        <name>substrate</name>
    </ligand>
</feature>
<dbReference type="HAMAP" id="MF_00147_B">
    <property type="entry name" value="TIM_B"/>
    <property type="match status" value="1"/>
</dbReference>
<dbReference type="PANTHER" id="PTHR21139:SF42">
    <property type="entry name" value="TRIOSEPHOSPHATE ISOMERASE"/>
    <property type="match status" value="1"/>
</dbReference>
<dbReference type="InterPro" id="IPR035990">
    <property type="entry name" value="TIM_sf"/>
</dbReference>
<dbReference type="UniPathway" id="UPA00109">
    <property type="reaction ID" value="UER00189"/>
</dbReference>
<dbReference type="InterPro" id="IPR013785">
    <property type="entry name" value="Aldolase_TIM"/>
</dbReference>
<feature type="binding site" evidence="6">
    <location>
        <position position="192"/>
    </location>
    <ligand>
        <name>substrate</name>
    </ligand>
</feature>
<dbReference type="Gene3D" id="3.20.20.70">
    <property type="entry name" value="Aldolase class I"/>
    <property type="match status" value="1"/>
</dbReference>
<dbReference type="EC" id="5.3.1.1" evidence="6 7"/>
<dbReference type="GO" id="GO:0006096">
    <property type="term" value="P:glycolytic process"/>
    <property type="evidence" value="ECO:0007669"/>
    <property type="project" value="UniProtKB-UniRule"/>
</dbReference>
<feature type="binding site" evidence="6">
    <location>
        <begin position="211"/>
        <end position="212"/>
    </location>
    <ligand>
        <name>substrate</name>
    </ligand>
</feature>
<dbReference type="GO" id="GO:0006094">
    <property type="term" value="P:gluconeogenesis"/>
    <property type="evidence" value="ECO:0007669"/>
    <property type="project" value="UniProtKB-UniRule"/>
</dbReference>
<dbReference type="GO" id="GO:0046166">
    <property type="term" value="P:glyceraldehyde-3-phosphate biosynthetic process"/>
    <property type="evidence" value="ECO:0007669"/>
    <property type="project" value="TreeGrafter"/>
</dbReference>
<comment type="pathway">
    <text evidence="6 7">Carbohydrate biosynthesis; gluconeogenesis.</text>
</comment>
<dbReference type="EMBL" id="MHOP01000012">
    <property type="protein sequence ID" value="OGZ65901.1"/>
    <property type="molecule type" value="Genomic_DNA"/>
</dbReference>
<feature type="active site" description="Proton acceptor" evidence="6">
    <location>
        <position position="155"/>
    </location>
</feature>
<dbReference type="AlphaFoldDB" id="A0A1G2HUK2"/>
<dbReference type="PANTHER" id="PTHR21139">
    <property type="entry name" value="TRIOSEPHOSPHATE ISOMERASE"/>
    <property type="match status" value="1"/>
</dbReference>
<accession>A0A1G2HUK2</accession>
<dbReference type="CDD" id="cd00311">
    <property type="entry name" value="TIM"/>
    <property type="match status" value="1"/>
</dbReference>
<evidence type="ECO:0000256" key="2">
    <source>
        <dbReference type="ARBA" id="ARBA00022432"/>
    </source>
</evidence>
<feature type="active site" description="Electrophile" evidence="6">
    <location>
        <position position="92"/>
    </location>
</feature>
<reference evidence="8 9" key="1">
    <citation type="journal article" date="2016" name="Nat. Commun.">
        <title>Thousands of microbial genomes shed light on interconnected biogeochemical processes in an aquifer system.</title>
        <authorList>
            <person name="Anantharaman K."/>
            <person name="Brown C.T."/>
            <person name="Hug L.A."/>
            <person name="Sharon I."/>
            <person name="Castelle C.J."/>
            <person name="Probst A.J."/>
            <person name="Thomas B.C."/>
            <person name="Singh A."/>
            <person name="Wilkins M.J."/>
            <person name="Karaoz U."/>
            <person name="Brodie E.L."/>
            <person name="Williams K.H."/>
            <person name="Hubbard S.S."/>
            <person name="Banfield J.F."/>
        </authorList>
    </citation>
    <scope>NUCLEOTIDE SEQUENCE [LARGE SCALE GENOMIC DNA]</scope>
</reference>
<keyword evidence="4 6" id="KW-0324">Glycolysis</keyword>
<dbReference type="PROSITE" id="PS51440">
    <property type="entry name" value="TIM_2"/>
    <property type="match status" value="1"/>
</dbReference>
<dbReference type="SUPFAM" id="SSF51351">
    <property type="entry name" value="Triosephosphate isomerase (TIM)"/>
    <property type="match status" value="1"/>
</dbReference>
<dbReference type="Proteomes" id="UP000178774">
    <property type="component" value="Unassembled WGS sequence"/>
</dbReference>
<keyword evidence="5 6" id="KW-0413">Isomerase</keyword>
<gene>
    <name evidence="6" type="primary">tpiA</name>
    <name evidence="8" type="ORF">A2822_00200</name>
</gene>
<evidence type="ECO:0000313" key="8">
    <source>
        <dbReference type="EMBL" id="OGZ65901.1"/>
    </source>
</evidence>
<dbReference type="GO" id="GO:0019563">
    <property type="term" value="P:glycerol catabolic process"/>
    <property type="evidence" value="ECO:0007669"/>
    <property type="project" value="TreeGrafter"/>
</dbReference>
<keyword evidence="3 6" id="KW-0963">Cytoplasm</keyword>
<feature type="binding site" evidence="6">
    <location>
        <position position="161"/>
    </location>
    <ligand>
        <name>substrate</name>
    </ligand>
</feature>
<proteinExistence type="inferred from homology"/>
<dbReference type="GO" id="GO:0005829">
    <property type="term" value="C:cytosol"/>
    <property type="evidence" value="ECO:0007669"/>
    <property type="project" value="TreeGrafter"/>
</dbReference>
<evidence type="ECO:0000256" key="3">
    <source>
        <dbReference type="ARBA" id="ARBA00022490"/>
    </source>
</evidence>
<evidence type="ECO:0000256" key="5">
    <source>
        <dbReference type="ARBA" id="ARBA00023235"/>
    </source>
</evidence>
<protein>
    <recommendedName>
        <fullName evidence="6 7">Triosephosphate isomerase</fullName>
        <shortName evidence="6">TIM</shortName>
        <shortName evidence="6">TPI</shortName>
        <ecNumber evidence="6 7">5.3.1.1</ecNumber>
    </recommendedName>
    <alternativeName>
        <fullName evidence="6">Triose-phosphate isomerase</fullName>
    </alternativeName>
</protein>
<evidence type="ECO:0000256" key="1">
    <source>
        <dbReference type="ARBA" id="ARBA00007422"/>
    </source>
</evidence>
<dbReference type="NCBIfam" id="TIGR00419">
    <property type="entry name" value="tim"/>
    <property type="match status" value="1"/>
</dbReference>
<keyword evidence="2 6" id="KW-0312">Gluconeogenesis</keyword>
<comment type="pathway">
    <text evidence="6 7">Carbohydrate degradation; glycolysis; D-glyceraldehyde 3-phosphate from glycerone phosphate: step 1/1.</text>
</comment>
<dbReference type="Pfam" id="PF00121">
    <property type="entry name" value="TIM"/>
    <property type="match status" value="1"/>
</dbReference>
<dbReference type="InterPro" id="IPR022896">
    <property type="entry name" value="TrioseP_Isoase_bac/euk"/>
</dbReference>
<comment type="catalytic activity">
    <reaction evidence="6 7">
        <text>D-glyceraldehyde 3-phosphate = dihydroxyacetone phosphate</text>
        <dbReference type="Rhea" id="RHEA:18585"/>
        <dbReference type="ChEBI" id="CHEBI:57642"/>
        <dbReference type="ChEBI" id="CHEBI:59776"/>
        <dbReference type="EC" id="5.3.1.1"/>
    </reaction>
</comment>
<evidence type="ECO:0000256" key="7">
    <source>
        <dbReference type="RuleBase" id="RU363013"/>
    </source>
</evidence>